<evidence type="ECO:0000313" key="4">
    <source>
        <dbReference type="Proteomes" id="UP000327013"/>
    </source>
</evidence>
<evidence type="ECO:0000256" key="1">
    <source>
        <dbReference type="SAM" id="MobiDB-lite"/>
    </source>
</evidence>
<feature type="chain" id="PRO_5024357432" evidence="2">
    <location>
        <begin position="24"/>
        <end position="215"/>
    </location>
</feature>
<protein>
    <submittedName>
        <fullName evidence="3">Uncharacterized protein</fullName>
    </submittedName>
</protein>
<name>A0A5N6R0B9_9ROSI</name>
<gene>
    <name evidence="3" type="ORF">FH972_008969</name>
</gene>
<organism evidence="3 4">
    <name type="scientific">Carpinus fangiana</name>
    <dbReference type="NCBI Taxonomy" id="176857"/>
    <lineage>
        <taxon>Eukaryota</taxon>
        <taxon>Viridiplantae</taxon>
        <taxon>Streptophyta</taxon>
        <taxon>Embryophyta</taxon>
        <taxon>Tracheophyta</taxon>
        <taxon>Spermatophyta</taxon>
        <taxon>Magnoliopsida</taxon>
        <taxon>eudicotyledons</taxon>
        <taxon>Gunneridae</taxon>
        <taxon>Pentapetalae</taxon>
        <taxon>rosids</taxon>
        <taxon>fabids</taxon>
        <taxon>Fagales</taxon>
        <taxon>Betulaceae</taxon>
        <taxon>Carpinus</taxon>
    </lineage>
</organism>
<evidence type="ECO:0000313" key="3">
    <source>
        <dbReference type="EMBL" id="KAE8023247.1"/>
    </source>
</evidence>
<proteinExistence type="predicted"/>
<evidence type="ECO:0000256" key="2">
    <source>
        <dbReference type="SAM" id="SignalP"/>
    </source>
</evidence>
<dbReference type="AlphaFoldDB" id="A0A5N6R0B9"/>
<feature type="compositionally biased region" description="Basic and acidic residues" evidence="1">
    <location>
        <begin position="128"/>
        <end position="137"/>
    </location>
</feature>
<feature type="region of interest" description="Disordered" evidence="1">
    <location>
        <begin position="107"/>
        <end position="143"/>
    </location>
</feature>
<dbReference type="OrthoDB" id="1529596at2759"/>
<reference evidence="3 4" key="1">
    <citation type="submission" date="2019-06" db="EMBL/GenBank/DDBJ databases">
        <title>A chromosomal-level reference genome of Carpinus fangiana (Coryloideae, Betulaceae).</title>
        <authorList>
            <person name="Yang X."/>
            <person name="Wang Z."/>
            <person name="Zhang L."/>
            <person name="Hao G."/>
            <person name="Liu J."/>
            <person name="Yang Y."/>
        </authorList>
    </citation>
    <scope>NUCLEOTIDE SEQUENCE [LARGE SCALE GENOMIC DNA]</scope>
    <source>
        <strain evidence="3">Cfa_2016G</strain>
        <tissue evidence="3">Leaf</tissue>
    </source>
</reference>
<keyword evidence="2" id="KW-0732">Signal</keyword>
<keyword evidence="4" id="KW-1185">Reference proteome</keyword>
<sequence>MAGNTLHLLVILLAFSNLISLNAAPISRPRNLLHDSKDIAASRSVRGQSVEEELFTIGRQDERQFGYVGCFLMFNFLKNQGFFLEDGKRGLVARTDQKRACRYLSENDAFTPGPESENYKNSTPRRRAGNDHETHDEASEESPQPQAFWVAAKVNHNLLLIDLASLRPQELKSCLLKDNLLVHVSYLVCLLFPLFHAANSTITFASSSLLITFSI</sequence>
<feature type="signal peptide" evidence="2">
    <location>
        <begin position="1"/>
        <end position="23"/>
    </location>
</feature>
<dbReference type="Proteomes" id="UP000327013">
    <property type="component" value="Chromosome 3"/>
</dbReference>
<accession>A0A5N6R0B9</accession>
<dbReference type="EMBL" id="CM017323">
    <property type="protein sequence ID" value="KAE8023247.1"/>
    <property type="molecule type" value="Genomic_DNA"/>
</dbReference>